<keyword evidence="3" id="KW-1185">Reference proteome</keyword>
<evidence type="ECO:0000313" key="2">
    <source>
        <dbReference type="EMBL" id="GJD65533.1"/>
    </source>
</evidence>
<proteinExistence type="predicted"/>
<organism evidence="2 3">
    <name type="scientific">Methylobacterium frigidaeris</name>
    <dbReference type="NCBI Taxonomy" id="2038277"/>
    <lineage>
        <taxon>Bacteria</taxon>
        <taxon>Pseudomonadati</taxon>
        <taxon>Pseudomonadota</taxon>
        <taxon>Alphaproteobacteria</taxon>
        <taxon>Hyphomicrobiales</taxon>
        <taxon>Methylobacteriaceae</taxon>
        <taxon>Methylobacterium</taxon>
    </lineage>
</organism>
<dbReference type="InterPro" id="IPR029058">
    <property type="entry name" value="AB_hydrolase_fold"/>
</dbReference>
<protein>
    <recommendedName>
        <fullName evidence="1">Dienelactone hydrolase domain-containing protein</fullName>
    </recommendedName>
</protein>
<comment type="caution">
    <text evidence="2">The sequence shown here is derived from an EMBL/GenBank/DDBJ whole genome shotgun (WGS) entry which is preliminary data.</text>
</comment>
<feature type="domain" description="Dienelactone hydrolase" evidence="1">
    <location>
        <begin position="26"/>
        <end position="198"/>
    </location>
</feature>
<dbReference type="EMBL" id="BPQJ01000042">
    <property type="protein sequence ID" value="GJD65533.1"/>
    <property type="molecule type" value="Genomic_DNA"/>
</dbReference>
<name>A0AA37HGX3_9HYPH</name>
<dbReference type="InterPro" id="IPR002925">
    <property type="entry name" value="Dienelactn_hydro"/>
</dbReference>
<dbReference type="SUPFAM" id="SSF53474">
    <property type="entry name" value="alpha/beta-Hydrolases"/>
    <property type="match status" value="1"/>
</dbReference>
<accession>A0AA37HGX3</accession>
<dbReference type="PANTHER" id="PTHR46623:SF6">
    <property type="entry name" value="ALPHA_BETA-HYDROLASES SUPERFAMILY PROTEIN"/>
    <property type="match status" value="1"/>
</dbReference>
<dbReference type="AlphaFoldDB" id="A0AA37HGX3"/>
<dbReference type="Gene3D" id="3.40.50.1820">
    <property type="entry name" value="alpha/beta hydrolase"/>
    <property type="match status" value="1"/>
</dbReference>
<dbReference type="InterPro" id="IPR051049">
    <property type="entry name" value="Dienelactone_hydrolase-like"/>
</dbReference>
<dbReference type="Proteomes" id="UP001055286">
    <property type="component" value="Unassembled WGS sequence"/>
</dbReference>
<sequence length="216" mass="23579">MLSFASGETDIEVEWFGAPDNGLSIAGPAVLLLHGADGLTFVDGYRLAARTIAASGYHVAFVHYLDRTGDRRVNYSRLRQDFPLWVGIVRDALSWLAQQPGVDAERLGIVGISLGAALALETAASDGRVKAIVDYFGPLPEDLAARRPRLPPTLILHGARDAIVPVSQAYSIERLLKEQGTPYEIQIYPDHGHGFTGAAQFDAAVRTEHFLDRFLR</sequence>
<dbReference type="PANTHER" id="PTHR46623">
    <property type="entry name" value="CARBOXYMETHYLENEBUTENOLIDASE-RELATED"/>
    <property type="match status" value="1"/>
</dbReference>
<dbReference type="RefSeq" id="WP_099900703.1">
    <property type="nucleotide sequence ID" value="NZ_BPQJ01000042.1"/>
</dbReference>
<evidence type="ECO:0000313" key="3">
    <source>
        <dbReference type="Proteomes" id="UP001055286"/>
    </source>
</evidence>
<reference evidence="2" key="2">
    <citation type="submission" date="2021-08" db="EMBL/GenBank/DDBJ databases">
        <authorList>
            <person name="Tani A."/>
            <person name="Ola A."/>
            <person name="Ogura Y."/>
            <person name="Katsura K."/>
            <person name="Hayashi T."/>
        </authorList>
    </citation>
    <scope>NUCLEOTIDE SEQUENCE</scope>
    <source>
        <strain evidence="2">JCM 32048</strain>
    </source>
</reference>
<dbReference type="GO" id="GO:0016787">
    <property type="term" value="F:hydrolase activity"/>
    <property type="evidence" value="ECO:0007669"/>
    <property type="project" value="InterPro"/>
</dbReference>
<gene>
    <name evidence="2" type="ORF">MPEAHAMD_5728</name>
</gene>
<reference evidence="2" key="1">
    <citation type="journal article" date="2016" name="Front. Microbiol.">
        <title>Genome Sequence of the Piezophilic, Mesophilic Sulfate-Reducing Bacterium Desulfovibrio indicus J2T.</title>
        <authorList>
            <person name="Cao J."/>
            <person name="Maignien L."/>
            <person name="Shao Z."/>
            <person name="Alain K."/>
            <person name="Jebbar M."/>
        </authorList>
    </citation>
    <scope>NUCLEOTIDE SEQUENCE</scope>
    <source>
        <strain evidence="2">JCM 32048</strain>
    </source>
</reference>
<evidence type="ECO:0000259" key="1">
    <source>
        <dbReference type="Pfam" id="PF01738"/>
    </source>
</evidence>
<dbReference type="Pfam" id="PF01738">
    <property type="entry name" value="DLH"/>
    <property type="match status" value="1"/>
</dbReference>